<feature type="domain" description="Glycosyltransferase 2-like" evidence="1">
    <location>
        <begin position="3"/>
        <end position="90"/>
    </location>
</feature>
<evidence type="ECO:0000259" key="1">
    <source>
        <dbReference type="Pfam" id="PF00535"/>
    </source>
</evidence>
<gene>
    <name evidence="2" type="ORF">UFOVP447_120</name>
</gene>
<dbReference type="EMBL" id="LR796423">
    <property type="protein sequence ID" value="CAB4143326.1"/>
    <property type="molecule type" value="Genomic_DNA"/>
</dbReference>
<dbReference type="Gene3D" id="3.90.550.10">
    <property type="entry name" value="Spore Coat Polysaccharide Biosynthesis Protein SpsA, Chain A"/>
    <property type="match status" value="1"/>
</dbReference>
<name>A0A6J5MEA2_9CAUD</name>
<proteinExistence type="predicted"/>
<sequence>MLSVVIPTMWKFEPFIDMLKHMISLDCISEIIIINNNAAETPARIGEINSPKIQMYNLGRNMFVNGSWNLGVAVAANDKICIMNDDLIIDLKVFMKGDEHCQPKRLLGFQYERDHTGALRNPEHINTGAMNVVPLNEARDNAYHWGSCFFIHRSDWEPIPQGLEFYYGDNWIGDTIEARGGEIWVITDAFAYTPTSATCKEFHSDMLLGREGYIYERLIKQYRERII</sequence>
<dbReference type="InterPro" id="IPR029044">
    <property type="entry name" value="Nucleotide-diphossugar_trans"/>
</dbReference>
<dbReference type="Pfam" id="PF00535">
    <property type="entry name" value="Glycos_transf_2"/>
    <property type="match status" value="1"/>
</dbReference>
<keyword evidence="2" id="KW-0808">Transferase</keyword>
<organism evidence="2">
    <name type="scientific">uncultured Caudovirales phage</name>
    <dbReference type="NCBI Taxonomy" id="2100421"/>
    <lineage>
        <taxon>Viruses</taxon>
        <taxon>Duplodnaviria</taxon>
        <taxon>Heunggongvirae</taxon>
        <taxon>Uroviricota</taxon>
        <taxon>Caudoviricetes</taxon>
        <taxon>Peduoviridae</taxon>
        <taxon>Maltschvirus</taxon>
        <taxon>Maltschvirus maltsch</taxon>
    </lineage>
</organism>
<reference evidence="2" key="1">
    <citation type="submission" date="2020-04" db="EMBL/GenBank/DDBJ databases">
        <authorList>
            <person name="Chiriac C."/>
            <person name="Salcher M."/>
            <person name="Ghai R."/>
            <person name="Kavagutti S V."/>
        </authorList>
    </citation>
    <scope>NUCLEOTIDE SEQUENCE</scope>
</reference>
<dbReference type="SUPFAM" id="SSF53448">
    <property type="entry name" value="Nucleotide-diphospho-sugar transferases"/>
    <property type="match status" value="1"/>
</dbReference>
<accession>A0A6J5MEA2</accession>
<dbReference type="InterPro" id="IPR001173">
    <property type="entry name" value="Glyco_trans_2-like"/>
</dbReference>
<evidence type="ECO:0000313" key="2">
    <source>
        <dbReference type="EMBL" id="CAB4143326.1"/>
    </source>
</evidence>
<protein>
    <submittedName>
        <fullName evidence="2">Glycosyltransferase 2-like</fullName>
    </submittedName>
</protein>
<dbReference type="GO" id="GO:0016740">
    <property type="term" value="F:transferase activity"/>
    <property type="evidence" value="ECO:0007669"/>
    <property type="project" value="UniProtKB-KW"/>
</dbReference>